<dbReference type="AlphaFoldDB" id="A0AAD6DVW4"/>
<dbReference type="GeneID" id="81591597"/>
<keyword evidence="2" id="KW-1185">Reference proteome</keyword>
<evidence type="ECO:0000313" key="1">
    <source>
        <dbReference type="EMBL" id="KAJ5593397.1"/>
    </source>
</evidence>
<proteinExistence type="predicted"/>
<reference evidence="1" key="1">
    <citation type="journal article" date="2023" name="IMA Fungus">
        <title>Comparative genomic study of the Penicillium genus elucidates a diverse pangenome and 15 lateral gene transfer events.</title>
        <authorList>
            <person name="Petersen C."/>
            <person name="Sorensen T."/>
            <person name="Nielsen M.R."/>
            <person name="Sondergaard T.E."/>
            <person name="Sorensen J.L."/>
            <person name="Fitzpatrick D.A."/>
            <person name="Frisvad J.C."/>
            <person name="Nielsen K.L."/>
        </authorList>
    </citation>
    <scope>NUCLEOTIDE SEQUENCE</scope>
    <source>
        <strain evidence="1">IBT 12815</strain>
    </source>
</reference>
<sequence length="80" mass="8924">MSMHQNLEDAICLLALISDRPPGLKAPTQEMEPSDIDRVLESYPNDEEFKDPKDPTVLIQRVNNTASSLKTNSSTDLPKL</sequence>
<reference evidence="1" key="2">
    <citation type="submission" date="2023-01" db="EMBL/GenBank/DDBJ databases">
        <authorList>
            <person name="Petersen C."/>
        </authorList>
    </citation>
    <scope>NUCLEOTIDE SEQUENCE</scope>
    <source>
        <strain evidence="1">IBT 12815</strain>
    </source>
</reference>
<gene>
    <name evidence="1" type="ORF">N7537_010301</name>
</gene>
<name>A0AAD6DVW4_9EURO</name>
<dbReference type="RefSeq" id="XP_056750023.1">
    <property type="nucleotide sequence ID" value="XM_056901355.1"/>
</dbReference>
<organism evidence="1 2">
    <name type="scientific">Penicillium hordei</name>
    <dbReference type="NCBI Taxonomy" id="40994"/>
    <lineage>
        <taxon>Eukaryota</taxon>
        <taxon>Fungi</taxon>
        <taxon>Dikarya</taxon>
        <taxon>Ascomycota</taxon>
        <taxon>Pezizomycotina</taxon>
        <taxon>Eurotiomycetes</taxon>
        <taxon>Eurotiomycetidae</taxon>
        <taxon>Eurotiales</taxon>
        <taxon>Aspergillaceae</taxon>
        <taxon>Penicillium</taxon>
    </lineage>
</organism>
<accession>A0AAD6DVW4</accession>
<comment type="caution">
    <text evidence="1">The sequence shown here is derived from an EMBL/GenBank/DDBJ whole genome shotgun (WGS) entry which is preliminary data.</text>
</comment>
<dbReference type="EMBL" id="JAQJAE010000005">
    <property type="protein sequence ID" value="KAJ5593397.1"/>
    <property type="molecule type" value="Genomic_DNA"/>
</dbReference>
<protein>
    <submittedName>
        <fullName evidence="1">Uncharacterized protein</fullName>
    </submittedName>
</protein>
<evidence type="ECO:0000313" key="2">
    <source>
        <dbReference type="Proteomes" id="UP001213799"/>
    </source>
</evidence>
<dbReference type="Proteomes" id="UP001213799">
    <property type="component" value="Unassembled WGS sequence"/>
</dbReference>